<proteinExistence type="predicted"/>
<dbReference type="AlphaFoldDB" id="A0AAQ3KCD5"/>
<accession>A0AAQ3KCD5</accession>
<name>A0AAQ3KCD5_9LILI</name>
<gene>
    <name evidence="1" type="ORF">Cni_G14636</name>
</gene>
<organism evidence="1 2">
    <name type="scientific">Canna indica</name>
    <name type="common">Indian-shot</name>
    <dbReference type="NCBI Taxonomy" id="4628"/>
    <lineage>
        <taxon>Eukaryota</taxon>
        <taxon>Viridiplantae</taxon>
        <taxon>Streptophyta</taxon>
        <taxon>Embryophyta</taxon>
        <taxon>Tracheophyta</taxon>
        <taxon>Spermatophyta</taxon>
        <taxon>Magnoliopsida</taxon>
        <taxon>Liliopsida</taxon>
        <taxon>Zingiberales</taxon>
        <taxon>Cannaceae</taxon>
        <taxon>Canna</taxon>
    </lineage>
</organism>
<sequence length="220" mass="22458">MGHFQLQLVDVSLSPSRSSLESFNQTDGEREGCEGGSCLFPGARSGGGLAVLDHALVAAVAGLGGVGGRHLLLGAEGEEPDRRQRAGHVVGESRGYEGGGVVGAGGAGVGVGIGVRVGLHELDLHARGQGQRRGRGRQVLGRRGEGLGLVSIQGAREEILKDHGPEGARGCRGPTLVSLFLVVVVVVMMVEAAEADILPHLLHGSPLGVRGESRGGAGRR</sequence>
<evidence type="ECO:0000313" key="1">
    <source>
        <dbReference type="EMBL" id="WOL05905.1"/>
    </source>
</evidence>
<protein>
    <submittedName>
        <fullName evidence="1">Uncharacterized protein</fullName>
    </submittedName>
</protein>
<dbReference type="Proteomes" id="UP001327560">
    <property type="component" value="Chromosome 4"/>
</dbReference>
<keyword evidence="2" id="KW-1185">Reference proteome</keyword>
<reference evidence="1 2" key="1">
    <citation type="submission" date="2023-10" db="EMBL/GenBank/DDBJ databases">
        <title>Chromosome-scale genome assembly provides insights into flower coloration mechanisms of Canna indica.</title>
        <authorList>
            <person name="Li C."/>
        </authorList>
    </citation>
    <scope>NUCLEOTIDE SEQUENCE [LARGE SCALE GENOMIC DNA]</scope>
    <source>
        <tissue evidence="1">Flower</tissue>
    </source>
</reference>
<evidence type="ECO:0000313" key="2">
    <source>
        <dbReference type="Proteomes" id="UP001327560"/>
    </source>
</evidence>
<dbReference type="EMBL" id="CP136893">
    <property type="protein sequence ID" value="WOL05905.1"/>
    <property type="molecule type" value="Genomic_DNA"/>
</dbReference>